<comment type="caution">
    <text evidence="1">The sequence shown here is derived from an EMBL/GenBank/DDBJ whole genome shotgun (WGS) entry which is preliminary data.</text>
</comment>
<dbReference type="Proteomes" id="UP001607303">
    <property type="component" value="Unassembled WGS sequence"/>
</dbReference>
<dbReference type="EMBL" id="JAYRBN010000031">
    <property type="protein sequence ID" value="KAL2748755.1"/>
    <property type="molecule type" value="Genomic_DNA"/>
</dbReference>
<reference evidence="1 2" key="1">
    <citation type="journal article" date="2024" name="Ann. Entomol. Soc. Am.">
        <title>Genomic analyses of the southern and eastern yellowjacket wasps (Hymenoptera: Vespidae) reveal evolutionary signatures of social life.</title>
        <authorList>
            <person name="Catto M.A."/>
            <person name="Caine P.B."/>
            <person name="Orr S.E."/>
            <person name="Hunt B.G."/>
            <person name="Goodisman M.A.D."/>
        </authorList>
    </citation>
    <scope>NUCLEOTIDE SEQUENCE [LARGE SCALE GENOMIC DNA]</scope>
    <source>
        <strain evidence="1">232</strain>
        <tissue evidence="1">Head and thorax</tissue>
    </source>
</reference>
<protein>
    <submittedName>
        <fullName evidence="1">Odorant receptor 85b-like</fullName>
    </submittedName>
</protein>
<proteinExistence type="predicted"/>
<dbReference type="AlphaFoldDB" id="A0ABD2CUG7"/>
<gene>
    <name evidence="1" type="ORF">V1477_003398</name>
</gene>
<organism evidence="1 2">
    <name type="scientific">Vespula maculifrons</name>
    <name type="common">Eastern yellow jacket</name>
    <name type="synonym">Wasp</name>
    <dbReference type="NCBI Taxonomy" id="7453"/>
    <lineage>
        <taxon>Eukaryota</taxon>
        <taxon>Metazoa</taxon>
        <taxon>Ecdysozoa</taxon>
        <taxon>Arthropoda</taxon>
        <taxon>Hexapoda</taxon>
        <taxon>Insecta</taxon>
        <taxon>Pterygota</taxon>
        <taxon>Neoptera</taxon>
        <taxon>Endopterygota</taxon>
        <taxon>Hymenoptera</taxon>
        <taxon>Apocrita</taxon>
        <taxon>Aculeata</taxon>
        <taxon>Vespoidea</taxon>
        <taxon>Vespidae</taxon>
        <taxon>Vespinae</taxon>
        <taxon>Vespula</taxon>
    </lineage>
</organism>
<accession>A0ABD2CUG7</accession>
<sequence length="180" mass="21031">MLLVYGACNENATRAKIAHAEKYPERNQPLRRMFQRLYHSLLEIESFNVNKRKCNKTIMNETNIVVVLGAVTRNLNISIPKIAKDCEINQRSFMEAILKVTSTIKVNWNRIPAQIRKLKFLAEKKKKTVHEKNNPTRIKDTMFSSFNYTGMNYKNITWWNIMSVKKPEILNYSTNMSSAN</sequence>
<name>A0ABD2CUG7_VESMC</name>
<evidence type="ECO:0000313" key="1">
    <source>
        <dbReference type="EMBL" id="KAL2748755.1"/>
    </source>
</evidence>
<keyword evidence="2" id="KW-1185">Reference proteome</keyword>
<evidence type="ECO:0000313" key="2">
    <source>
        <dbReference type="Proteomes" id="UP001607303"/>
    </source>
</evidence>